<evidence type="ECO:0000259" key="1">
    <source>
        <dbReference type="PROSITE" id="PS51750"/>
    </source>
</evidence>
<dbReference type="RefSeq" id="WP_109013260.1">
    <property type="nucleotide sequence ID" value="NZ_BDUD01000002.1"/>
</dbReference>
<dbReference type="PANTHER" id="PTHR36180">
    <property type="entry name" value="DNA-BINDING PROTEIN-RELATED-RELATED"/>
    <property type="match status" value="1"/>
</dbReference>
<dbReference type="OrthoDB" id="9812611at2"/>
<reference evidence="2 3" key="1">
    <citation type="submission" date="2017-06" db="EMBL/GenBank/DDBJ databases">
        <title>Genome sequencing of cyanobaciteial culture collection at National Institute for Environmental Studies (NIES).</title>
        <authorList>
            <person name="Hirose Y."/>
            <person name="Shimura Y."/>
            <person name="Fujisawa T."/>
            <person name="Nakamura Y."/>
            <person name="Kawachi M."/>
        </authorList>
    </citation>
    <scope>NUCLEOTIDE SEQUENCE [LARGE SCALE GENOMIC DNA]</scope>
    <source>
        <strain evidence="2 3">NIES-4072</strain>
    </source>
</reference>
<dbReference type="PANTHER" id="PTHR36180:SF2">
    <property type="entry name" value="BRO FAMILY PROTEIN"/>
    <property type="match status" value="1"/>
</dbReference>
<dbReference type="EMBL" id="BDUD01000002">
    <property type="protein sequence ID" value="GBG23409.1"/>
    <property type="molecule type" value="Genomic_DNA"/>
</dbReference>
<sequence length="280" mass="31571">MSDLSIFVFESQEIRFVGTPEKPEWVAADVCAILEIKNPSDALGSFDEDERGLANVYTPGDDNPQGQEMLTVTEAGLYRLIFKSRKPVAKRFQRWVFHEVLPSLRRTGKYEMPKPTQQHNAKPTLDELVSFGQKVLAGTRLSAELQTITILRGVQALCPEIAPMAQELVGAIQEIEATHDRHLPPTELGKIYAQRNGLPKPVSPQVVNQVLEFAGLQRKEVEIKTDTQGKQKRKNIWHLTDEGKQWGVVTRDKARTHGKIVEHVRWLPDILDVIDLSIQG</sequence>
<keyword evidence="3" id="KW-1185">Reference proteome</keyword>
<comment type="caution">
    <text evidence="2">The sequence shown here is derived from an EMBL/GenBank/DDBJ whole genome shotgun (WGS) entry which is preliminary data.</text>
</comment>
<dbReference type="InterPro" id="IPR003497">
    <property type="entry name" value="BRO_N_domain"/>
</dbReference>
<protein>
    <submittedName>
        <fullName evidence="2">Prophage antirepressor</fullName>
    </submittedName>
</protein>
<evidence type="ECO:0000313" key="2">
    <source>
        <dbReference type="EMBL" id="GBG23409.1"/>
    </source>
</evidence>
<accession>A0A2R5FZC6</accession>
<feature type="domain" description="Bro-N" evidence="1">
    <location>
        <begin position="1"/>
        <end position="108"/>
    </location>
</feature>
<name>A0A2R5FZC6_NOSCO</name>
<dbReference type="SMART" id="SM01040">
    <property type="entry name" value="Bro-N"/>
    <property type="match status" value="1"/>
</dbReference>
<gene>
    <name evidence="2" type="ORF">NIES4072_71210</name>
</gene>
<organism evidence="2 3">
    <name type="scientific">Nostoc commune NIES-4072</name>
    <dbReference type="NCBI Taxonomy" id="2005467"/>
    <lineage>
        <taxon>Bacteria</taxon>
        <taxon>Bacillati</taxon>
        <taxon>Cyanobacteriota</taxon>
        <taxon>Cyanophyceae</taxon>
        <taxon>Nostocales</taxon>
        <taxon>Nostocaceae</taxon>
        <taxon>Nostoc</taxon>
    </lineage>
</organism>
<dbReference type="Pfam" id="PF02498">
    <property type="entry name" value="Bro-N"/>
    <property type="match status" value="1"/>
</dbReference>
<dbReference type="AlphaFoldDB" id="A0A2R5FZC6"/>
<proteinExistence type="predicted"/>
<dbReference type="PROSITE" id="PS51750">
    <property type="entry name" value="BRO_N"/>
    <property type="match status" value="1"/>
</dbReference>
<evidence type="ECO:0000313" key="3">
    <source>
        <dbReference type="Proteomes" id="UP000245124"/>
    </source>
</evidence>
<dbReference type="Proteomes" id="UP000245124">
    <property type="component" value="Unassembled WGS sequence"/>
</dbReference>